<evidence type="ECO:0000256" key="3">
    <source>
        <dbReference type="ARBA" id="ARBA00022990"/>
    </source>
</evidence>
<reference evidence="10" key="1">
    <citation type="submission" date="2023-05" db="EMBL/GenBank/DDBJ databases">
        <title>Genome and transcriptome analyses reveal genes involved in the formation of fine ridges on petal epidermal cells in Hibiscus trionum.</title>
        <authorList>
            <person name="Koshimizu S."/>
            <person name="Masuda S."/>
            <person name="Ishii T."/>
            <person name="Shirasu K."/>
            <person name="Hoshino A."/>
            <person name="Arita M."/>
        </authorList>
    </citation>
    <scope>NUCLEOTIDE SEQUENCE</scope>
    <source>
        <strain evidence="10">Hamamatsu line</strain>
    </source>
</reference>
<dbReference type="PANTHER" id="PTHR28242:SF30">
    <property type="entry name" value="HISTIDINE-CONTAINING PHOSPHOTRANSFER PROTEIN 2"/>
    <property type="match status" value="1"/>
</dbReference>
<keyword evidence="4 7" id="KW-0902">Two-component regulatory system</keyword>
<evidence type="ECO:0000256" key="2">
    <source>
        <dbReference type="ARBA" id="ARBA00022864"/>
    </source>
</evidence>
<proteinExistence type="predicted"/>
<dbReference type="SUPFAM" id="SSF47226">
    <property type="entry name" value="Histidine-containing phosphotransfer domain, HPT domain"/>
    <property type="match status" value="1"/>
</dbReference>
<evidence type="ECO:0000313" key="10">
    <source>
        <dbReference type="EMBL" id="GMJ15493.1"/>
    </source>
</evidence>
<name>A0A9W7JLJ5_HIBTR</name>
<organism evidence="10 11">
    <name type="scientific">Hibiscus trionum</name>
    <name type="common">Flower of an hour</name>
    <dbReference type="NCBI Taxonomy" id="183268"/>
    <lineage>
        <taxon>Eukaryota</taxon>
        <taxon>Viridiplantae</taxon>
        <taxon>Streptophyta</taxon>
        <taxon>Embryophyta</taxon>
        <taxon>Tracheophyta</taxon>
        <taxon>Spermatophyta</taxon>
        <taxon>Magnoliopsida</taxon>
        <taxon>eudicotyledons</taxon>
        <taxon>Gunneridae</taxon>
        <taxon>Pentapetalae</taxon>
        <taxon>rosids</taxon>
        <taxon>malvids</taxon>
        <taxon>Malvales</taxon>
        <taxon>Malvaceae</taxon>
        <taxon>Malvoideae</taxon>
        <taxon>Hibiscus</taxon>
    </lineage>
</organism>
<dbReference type="CDD" id="cd00088">
    <property type="entry name" value="HPT"/>
    <property type="match status" value="1"/>
</dbReference>
<dbReference type="GO" id="GO:0009927">
    <property type="term" value="F:histidine phosphotransfer kinase activity"/>
    <property type="evidence" value="ECO:0007669"/>
    <property type="project" value="UniProtKB-UniRule"/>
</dbReference>
<keyword evidence="11" id="KW-1185">Reference proteome</keyword>
<keyword evidence="5" id="KW-0539">Nucleus</keyword>
<comment type="caution">
    <text evidence="10">The sequence shown here is derived from an EMBL/GenBank/DDBJ whole genome shotgun (WGS) entry which is preliminary data.</text>
</comment>
<dbReference type="GO" id="GO:0000160">
    <property type="term" value="P:phosphorelay signal transduction system"/>
    <property type="evidence" value="ECO:0007669"/>
    <property type="project" value="UniProtKB-UniRule"/>
</dbReference>
<sequence length="155" mass="18100">MPGINLAQQLKHYVQSMHDQGILDHNYDHLRSLQQADNPHLVNDVLSIFFSDAPDYIARITGLISSEDVDYVKLKNVVHQLKGCGSVIGGQRMTLACYQFQTACDERDKERCLDMLERVKREFNTLEECFNNITQMERDIDQIETRRRRSARRRT</sequence>
<evidence type="ECO:0000256" key="6">
    <source>
        <dbReference type="PROSITE-ProRule" id="PRU00110"/>
    </source>
</evidence>
<feature type="modified residue" description="Phosphohistidine" evidence="6">
    <location>
        <position position="79"/>
    </location>
</feature>
<feature type="domain" description="HPt" evidence="9">
    <location>
        <begin position="38"/>
        <end position="140"/>
    </location>
</feature>
<evidence type="ECO:0000313" key="11">
    <source>
        <dbReference type="Proteomes" id="UP001165190"/>
    </source>
</evidence>
<dbReference type="Pfam" id="PF01627">
    <property type="entry name" value="Hpt"/>
    <property type="match status" value="1"/>
</dbReference>
<comment type="subcellular location">
    <subcellularLocation>
        <location evidence="7">Cytoplasm</location>
        <location evidence="7">Cytosol</location>
    </subcellularLocation>
    <subcellularLocation>
        <location evidence="7">Nucleus</location>
    </subcellularLocation>
</comment>
<evidence type="ECO:0000256" key="1">
    <source>
        <dbReference type="ARBA" id="ARBA00022490"/>
    </source>
</evidence>
<dbReference type="EMBL" id="BSYR01000078">
    <property type="protein sequence ID" value="GMJ15493.1"/>
    <property type="molecule type" value="Genomic_DNA"/>
</dbReference>
<gene>
    <name evidence="10" type="ORF">HRI_005218500</name>
</gene>
<keyword evidence="1" id="KW-0963">Cytoplasm</keyword>
<protein>
    <recommendedName>
        <fullName evidence="7">Histidine-containing phosphotransfer protein</fullName>
    </recommendedName>
</protein>
<dbReference type="GO" id="GO:0005829">
    <property type="term" value="C:cytosol"/>
    <property type="evidence" value="ECO:0007669"/>
    <property type="project" value="UniProtKB-SubCell"/>
</dbReference>
<dbReference type="AlphaFoldDB" id="A0A9W7JLJ5"/>
<keyword evidence="2 7" id="KW-0932">Cytokinin signaling pathway</keyword>
<comment type="domain">
    <text evidence="7">Histidine-containing phosphotransfer domain (HPt) contains an active histidine that mediates the phosphotransfer.</text>
</comment>
<dbReference type="GO" id="GO:0043424">
    <property type="term" value="F:protein histidine kinase binding"/>
    <property type="evidence" value="ECO:0007669"/>
    <property type="project" value="UniProtKB-UniRule"/>
</dbReference>
<dbReference type="Proteomes" id="UP001165190">
    <property type="component" value="Unassembled WGS sequence"/>
</dbReference>
<evidence type="ECO:0000256" key="4">
    <source>
        <dbReference type="ARBA" id="ARBA00023012"/>
    </source>
</evidence>
<evidence type="ECO:0000256" key="8">
    <source>
        <dbReference type="SAM" id="Coils"/>
    </source>
</evidence>
<dbReference type="PANTHER" id="PTHR28242">
    <property type="entry name" value="PHOSPHORELAY INTERMEDIATE PROTEIN YPD1"/>
    <property type="match status" value="1"/>
</dbReference>
<dbReference type="InterPro" id="IPR008207">
    <property type="entry name" value="Sig_transdc_His_kin_Hpt_dom"/>
</dbReference>
<dbReference type="PROSITE" id="PS50894">
    <property type="entry name" value="HPT"/>
    <property type="match status" value="1"/>
</dbReference>
<keyword evidence="8" id="KW-0175">Coiled coil</keyword>
<accession>A0A9W7JLJ5</accession>
<dbReference type="InterPro" id="IPR045871">
    <property type="entry name" value="AHP1-5/YPD1"/>
</dbReference>
<dbReference type="GO" id="GO:0005634">
    <property type="term" value="C:nucleus"/>
    <property type="evidence" value="ECO:0007669"/>
    <property type="project" value="UniProtKB-SubCell"/>
</dbReference>
<dbReference type="FunFam" id="1.20.120.160:FF:000001">
    <property type="entry name" value="Histidine-containing phosphotransfer protein 1"/>
    <property type="match status" value="1"/>
</dbReference>
<feature type="coiled-coil region" evidence="8">
    <location>
        <begin position="126"/>
        <end position="153"/>
    </location>
</feature>
<dbReference type="GO" id="GO:0009736">
    <property type="term" value="P:cytokinin-activated signaling pathway"/>
    <property type="evidence" value="ECO:0007669"/>
    <property type="project" value="UniProtKB-KW"/>
</dbReference>
<dbReference type="OrthoDB" id="591185at2759"/>
<comment type="function">
    <text evidence="7">Functions as a two-component phosphorelay mediators between cytokinin sensor histidine kinases and response regulators (B-type ARRs). Plays an important role in propagating cytokinin signal transduction.</text>
</comment>
<dbReference type="Gene3D" id="1.20.120.160">
    <property type="entry name" value="HPT domain"/>
    <property type="match status" value="1"/>
</dbReference>
<evidence type="ECO:0000256" key="5">
    <source>
        <dbReference type="ARBA" id="ARBA00023242"/>
    </source>
</evidence>
<evidence type="ECO:0000259" key="9">
    <source>
        <dbReference type="PROSITE" id="PS50894"/>
    </source>
</evidence>
<keyword evidence="3" id="KW-0007">Acetylation</keyword>
<keyword evidence="6" id="KW-0597">Phosphoprotein</keyword>
<dbReference type="InterPro" id="IPR036641">
    <property type="entry name" value="HPT_dom_sf"/>
</dbReference>
<evidence type="ECO:0000256" key="7">
    <source>
        <dbReference type="RuleBase" id="RU369004"/>
    </source>
</evidence>